<dbReference type="InterPro" id="IPR029044">
    <property type="entry name" value="Nucleotide-diphossugar_trans"/>
</dbReference>
<evidence type="ECO:0000256" key="3">
    <source>
        <dbReference type="ARBA" id="ARBA00022695"/>
    </source>
</evidence>
<dbReference type="RefSeq" id="WP_116679550.1">
    <property type="nucleotide sequence ID" value="NZ_JBGXZY010000070.1"/>
</dbReference>
<dbReference type="EMBL" id="QEKY01000010">
    <property type="protein sequence ID" value="PVZ09178.1"/>
    <property type="molecule type" value="Genomic_DNA"/>
</dbReference>
<keyword evidence="5" id="KW-0963">Cytoplasm</keyword>
<dbReference type="HAMAP" id="MF_00057">
    <property type="entry name" value="KdsB"/>
    <property type="match status" value="1"/>
</dbReference>
<dbReference type="EC" id="2.7.7.38" evidence="5"/>
<dbReference type="NCBIfam" id="NF009905">
    <property type="entry name" value="PRK13368.1"/>
    <property type="match status" value="1"/>
</dbReference>
<dbReference type="GO" id="GO:0005829">
    <property type="term" value="C:cytosol"/>
    <property type="evidence" value="ECO:0007669"/>
    <property type="project" value="TreeGrafter"/>
</dbReference>
<evidence type="ECO:0000313" key="6">
    <source>
        <dbReference type="EMBL" id="PVZ09178.1"/>
    </source>
</evidence>
<keyword evidence="3 5" id="KW-0548">Nucleotidyltransferase</keyword>
<dbReference type="GO" id="GO:0009103">
    <property type="term" value="P:lipopolysaccharide biosynthetic process"/>
    <property type="evidence" value="ECO:0007669"/>
    <property type="project" value="UniProtKB-UniRule"/>
</dbReference>
<dbReference type="GO" id="GO:0033468">
    <property type="term" value="P:CMP-keto-3-deoxy-D-manno-octulosonic acid biosynthetic process"/>
    <property type="evidence" value="ECO:0007669"/>
    <property type="project" value="UniProtKB-UniRule"/>
</dbReference>
<dbReference type="GO" id="GO:0008690">
    <property type="term" value="F:3-deoxy-manno-octulosonate cytidylyltransferase activity"/>
    <property type="evidence" value="ECO:0007669"/>
    <property type="project" value="UniProtKB-UniRule"/>
</dbReference>
<dbReference type="AlphaFoldDB" id="A0A2U1FAI5"/>
<organism evidence="6 7">
    <name type="scientific">Porphyromonas loveana</name>
    <dbReference type="NCBI Taxonomy" id="1884669"/>
    <lineage>
        <taxon>Bacteria</taxon>
        <taxon>Pseudomonadati</taxon>
        <taxon>Bacteroidota</taxon>
        <taxon>Bacteroidia</taxon>
        <taxon>Bacteroidales</taxon>
        <taxon>Porphyromonadaceae</taxon>
        <taxon>Porphyromonas</taxon>
    </lineage>
</organism>
<keyword evidence="4 5" id="KW-0448">Lipopolysaccharide biosynthesis</keyword>
<keyword evidence="7" id="KW-1185">Reference proteome</keyword>
<dbReference type="Proteomes" id="UP000245462">
    <property type="component" value="Unassembled WGS sequence"/>
</dbReference>
<evidence type="ECO:0000313" key="7">
    <source>
        <dbReference type="Proteomes" id="UP000245462"/>
    </source>
</evidence>
<sequence>MNDQTIAIIPARYASTRFPGKPLADMLGKPMIQRVYERVAGVVGRAVVATDDDRIRKAVEAFGGEVVMTSPLCSSGTERCREAFDKIGRGETIILNLQGDEPFIQAEQIGLLISAFDKPETDIATLAEVFAPDTDYQKLNNPNSPKIVTDHQGYALYFSRSVIPYFRGEEPDTWCRLHTYYKHIGIYAFRPSVLREITDLPQSAAERAESLEQLRWLEHGYRIRVLHTKQSTIGIDTPEDMDKAIAFLRSTRMA</sequence>
<dbReference type="FunFam" id="3.90.550.10:FF:000011">
    <property type="entry name" value="3-deoxy-manno-octulosonate cytidylyltransferase"/>
    <property type="match status" value="1"/>
</dbReference>
<evidence type="ECO:0000256" key="2">
    <source>
        <dbReference type="ARBA" id="ARBA00022679"/>
    </source>
</evidence>
<protein>
    <recommendedName>
        <fullName evidence="5">3-deoxy-manno-octulosonate cytidylyltransferase</fullName>
        <ecNumber evidence="5">2.7.7.38</ecNumber>
    </recommendedName>
    <alternativeName>
        <fullName evidence="5">CMP-2-keto-3-deoxyoctulosonic acid synthase</fullName>
        <shortName evidence="5">CKS</shortName>
        <shortName evidence="5">CMP-KDO synthase</shortName>
    </alternativeName>
</protein>
<dbReference type="NCBIfam" id="NF003952">
    <property type="entry name" value="PRK05450.1-5"/>
    <property type="match status" value="1"/>
</dbReference>
<dbReference type="NCBIfam" id="NF003950">
    <property type="entry name" value="PRK05450.1-3"/>
    <property type="match status" value="1"/>
</dbReference>
<dbReference type="OrthoDB" id="9815559at2"/>
<dbReference type="GeneID" id="94551017"/>
<gene>
    <name evidence="5" type="primary">kdsB</name>
    <name evidence="6" type="ORF">C7382_11045</name>
</gene>
<dbReference type="PANTHER" id="PTHR42866">
    <property type="entry name" value="3-DEOXY-MANNO-OCTULOSONATE CYTIDYLYLTRANSFERASE"/>
    <property type="match status" value="1"/>
</dbReference>
<dbReference type="CDD" id="cd02517">
    <property type="entry name" value="CMP-KDO-Synthetase"/>
    <property type="match status" value="1"/>
</dbReference>
<keyword evidence="2 5" id="KW-0808">Transferase</keyword>
<dbReference type="Pfam" id="PF02348">
    <property type="entry name" value="CTP_transf_3"/>
    <property type="match status" value="1"/>
</dbReference>
<comment type="similarity">
    <text evidence="5">Belongs to the KdsB family.</text>
</comment>
<dbReference type="UniPathway" id="UPA00358">
    <property type="reaction ID" value="UER00476"/>
</dbReference>
<comment type="function">
    <text evidence="5">Activates KDO (a required 8-carbon sugar) for incorporation into bacterial lipopolysaccharide in Gram-negative bacteria.</text>
</comment>
<comment type="pathway">
    <text evidence="5">Nucleotide-sugar biosynthesis; CMP-3-deoxy-D-manno-octulosonate biosynthesis; CMP-3-deoxy-D-manno-octulosonate from 3-deoxy-D-manno-octulosonate and CTP: step 1/1.</text>
</comment>
<evidence type="ECO:0000256" key="1">
    <source>
        <dbReference type="ARBA" id="ARBA00004370"/>
    </source>
</evidence>
<dbReference type="InterPro" id="IPR003329">
    <property type="entry name" value="Cytidylyl_trans"/>
</dbReference>
<dbReference type="PANTHER" id="PTHR42866:SF2">
    <property type="entry name" value="3-DEOXY-MANNO-OCTULOSONATE CYTIDYLYLTRANSFERASE, MITOCHONDRIAL"/>
    <property type="match status" value="1"/>
</dbReference>
<dbReference type="SUPFAM" id="SSF53448">
    <property type="entry name" value="Nucleotide-diphospho-sugar transferases"/>
    <property type="match status" value="1"/>
</dbReference>
<comment type="catalytic activity">
    <reaction evidence="5">
        <text>3-deoxy-alpha-D-manno-oct-2-ulosonate + CTP = CMP-3-deoxy-beta-D-manno-octulosonate + diphosphate</text>
        <dbReference type="Rhea" id="RHEA:23448"/>
        <dbReference type="ChEBI" id="CHEBI:33019"/>
        <dbReference type="ChEBI" id="CHEBI:37563"/>
        <dbReference type="ChEBI" id="CHEBI:85986"/>
        <dbReference type="ChEBI" id="CHEBI:85987"/>
        <dbReference type="EC" id="2.7.7.38"/>
    </reaction>
</comment>
<comment type="caution">
    <text evidence="6">The sequence shown here is derived from an EMBL/GenBank/DDBJ whole genome shotgun (WGS) entry which is preliminary data.</text>
</comment>
<reference evidence="6 7" key="1">
    <citation type="submission" date="2018-04" db="EMBL/GenBank/DDBJ databases">
        <title>Genomic Encyclopedia of Type Strains, Phase IV (KMG-IV): sequencing the most valuable type-strain genomes for metagenomic binning, comparative biology and taxonomic classification.</title>
        <authorList>
            <person name="Goeker M."/>
        </authorList>
    </citation>
    <scope>NUCLEOTIDE SEQUENCE [LARGE SCALE GENOMIC DNA]</scope>
    <source>
        <strain evidence="6 7">DSM 28520</strain>
    </source>
</reference>
<proteinExistence type="inferred from homology"/>
<dbReference type="Gene3D" id="3.90.550.10">
    <property type="entry name" value="Spore Coat Polysaccharide Biosynthesis Protein SpsA, Chain A"/>
    <property type="match status" value="1"/>
</dbReference>
<dbReference type="InterPro" id="IPR004528">
    <property type="entry name" value="KdsB"/>
</dbReference>
<dbReference type="NCBIfam" id="TIGR00466">
    <property type="entry name" value="kdsB"/>
    <property type="match status" value="1"/>
</dbReference>
<evidence type="ECO:0000256" key="5">
    <source>
        <dbReference type="HAMAP-Rule" id="MF_00057"/>
    </source>
</evidence>
<dbReference type="GO" id="GO:0016020">
    <property type="term" value="C:membrane"/>
    <property type="evidence" value="ECO:0007669"/>
    <property type="project" value="UniProtKB-SubCell"/>
</dbReference>
<comment type="subcellular location">
    <subcellularLocation>
        <location evidence="5">Cytoplasm</location>
    </subcellularLocation>
    <subcellularLocation>
        <location evidence="1">Membrane</location>
    </subcellularLocation>
</comment>
<accession>A0A2U1FAI5</accession>
<name>A0A2U1FAI5_9PORP</name>
<evidence type="ECO:0000256" key="4">
    <source>
        <dbReference type="ARBA" id="ARBA00022985"/>
    </source>
</evidence>